<keyword evidence="2" id="KW-1185">Reference proteome</keyword>
<protein>
    <submittedName>
        <fullName evidence="1">Uncharacterized protein</fullName>
    </submittedName>
</protein>
<name>A0A495X1B3_9PSEU</name>
<accession>A0A495X1B3</accession>
<proteinExistence type="predicted"/>
<evidence type="ECO:0000313" key="2">
    <source>
        <dbReference type="Proteomes" id="UP000272729"/>
    </source>
</evidence>
<dbReference type="AlphaFoldDB" id="A0A495X1B3"/>
<dbReference type="Proteomes" id="UP000272729">
    <property type="component" value="Unassembled WGS sequence"/>
</dbReference>
<organism evidence="1 2">
    <name type="scientific">Saccharothrix variisporea</name>
    <dbReference type="NCBI Taxonomy" id="543527"/>
    <lineage>
        <taxon>Bacteria</taxon>
        <taxon>Bacillati</taxon>
        <taxon>Actinomycetota</taxon>
        <taxon>Actinomycetes</taxon>
        <taxon>Pseudonocardiales</taxon>
        <taxon>Pseudonocardiaceae</taxon>
        <taxon>Saccharothrix</taxon>
    </lineage>
</organism>
<comment type="caution">
    <text evidence="1">The sequence shown here is derived from an EMBL/GenBank/DDBJ whole genome shotgun (WGS) entry which is preliminary data.</text>
</comment>
<evidence type="ECO:0000313" key="1">
    <source>
        <dbReference type="EMBL" id="RKT67637.1"/>
    </source>
</evidence>
<dbReference type="EMBL" id="RBXR01000001">
    <property type="protein sequence ID" value="RKT67637.1"/>
    <property type="molecule type" value="Genomic_DNA"/>
</dbReference>
<gene>
    <name evidence="1" type="ORF">DFJ66_0813</name>
</gene>
<reference evidence="1 2" key="1">
    <citation type="submission" date="2018-10" db="EMBL/GenBank/DDBJ databases">
        <title>Sequencing the genomes of 1000 actinobacteria strains.</title>
        <authorList>
            <person name="Klenk H.-P."/>
        </authorList>
    </citation>
    <scope>NUCLEOTIDE SEQUENCE [LARGE SCALE GENOMIC DNA]</scope>
    <source>
        <strain evidence="1 2">DSM 43911</strain>
    </source>
</reference>
<sequence length="33" mass="3664">MEEVLRLQAEDVDEEELVCTHVLTTSSRGSICA</sequence>